<name>A0A163R392_9CELL</name>
<dbReference type="Proteomes" id="UP000076447">
    <property type="component" value="Unassembled WGS sequence"/>
</dbReference>
<evidence type="ECO:0000313" key="2">
    <source>
        <dbReference type="EMBL" id="KZM34809.1"/>
    </source>
</evidence>
<comment type="caution">
    <text evidence="2">The sequence shown here is derived from an EMBL/GenBank/DDBJ whole genome shotgun (WGS) entry which is preliminary data.</text>
</comment>
<dbReference type="EMBL" id="LRIE01000077">
    <property type="protein sequence ID" value="KZM34809.1"/>
    <property type="molecule type" value="Genomic_DNA"/>
</dbReference>
<feature type="compositionally biased region" description="Acidic residues" evidence="1">
    <location>
        <begin position="319"/>
        <end position="337"/>
    </location>
</feature>
<evidence type="ECO:0000313" key="3">
    <source>
        <dbReference type="Proteomes" id="UP000076447"/>
    </source>
</evidence>
<protein>
    <recommendedName>
        <fullName evidence="4">Nucleotidyl transferase AbiEii toxin, Type IV TA system</fullName>
    </recommendedName>
</protein>
<feature type="region of interest" description="Disordered" evidence="1">
    <location>
        <begin position="311"/>
        <end position="346"/>
    </location>
</feature>
<sequence>MTQQSADLPQGLAELPAKNKEPASVTVLNSWLLQAEKRLGGRGGRLAWLVASTVVIAALQRALDTTGQPLFLLKGGTLLQHRLPSAPTRATKDVDGLIRGDIDDFLAKLDDEFAEPWGPLTLRRDAVEVIQAPARVVKPRRFDVVVELRGKTWRRIQVEIAPDEGSAGAEPEPFTPPTLAGLGLPDPTAMVGIAMRYQVAQKIHACTDPHDPPTAVNDRARDVVDLLLLRDLAEIGQDPAVVRAAVVDIFVARARDAQALSRAVRTWPCVVVAHPHWPTDYARAAADAQMDLTLDEAVAELNAWLAQIDAAVSPANGSDGDDSDDDDEDDEDDECGDGELKGEHAQ</sequence>
<dbReference type="RefSeq" id="WP_082849052.1">
    <property type="nucleotide sequence ID" value="NZ_LRIE01000077.1"/>
</dbReference>
<dbReference type="Pfam" id="PF08843">
    <property type="entry name" value="AbiEii"/>
    <property type="match status" value="1"/>
</dbReference>
<reference evidence="2 3" key="1">
    <citation type="submission" date="2016-01" db="EMBL/GenBank/DDBJ databases">
        <title>Genome sequence of Oerskovia enterophila VJag, an agar and cellulose degrading bacterium.</title>
        <authorList>
            <person name="Poehlein A."/>
            <person name="Jag V."/>
            <person name="Bengelsdorf F."/>
            <person name="Duerre P."/>
            <person name="Daniel R."/>
        </authorList>
    </citation>
    <scope>NUCLEOTIDE SEQUENCE [LARGE SCALE GENOMIC DNA]</scope>
    <source>
        <strain evidence="2 3">VJag</strain>
    </source>
</reference>
<accession>A0A163R392</accession>
<dbReference type="InterPro" id="IPR014942">
    <property type="entry name" value="AbiEii"/>
</dbReference>
<dbReference type="STRING" id="43678.OJAG_26150"/>
<dbReference type="AlphaFoldDB" id="A0A163R392"/>
<evidence type="ECO:0008006" key="4">
    <source>
        <dbReference type="Google" id="ProtNLM"/>
    </source>
</evidence>
<evidence type="ECO:0000256" key="1">
    <source>
        <dbReference type="SAM" id="MobiDB-lite"/>
    </source>
</evidence>
<proteinExistence type="predicted"/>
<gene>
    <name evidence="2" type="ORF">OJAG_26150</name>
</gene>
<dbReference type="OrthoDB" id="3199565at2"/>
<organism evidence="2 3">
    <name type="scientific">Oerskovia enterophila</name>
    <dbReference type="NCBI Taxonomy" id="43678"/>
    <lineage>
        <taxon>Bacteria</taxon>
        <taxon>Bacillati</taxon>
        <taxon>Actinomycetota</taxon>
        <taxon>Actinomycetes</taxon>
        <taxon>Micrococcales</taxon>
        <taxon>Cellulomonadaceae</taxon>
        <taxon>Oerskovia</taxon>
    </lineage>
</organism>
<dbReference type="PATRIC" id="fig|43678.3.peg.2736"/>